<evidence type="ECO:0000256" key="7">
    <source>
        <dbReference type="PIRSR" id="PIRSR000615-3"/>
    </source>
</evidence>
<dbReference type="InterPro" id="IPR013783">
    <property type="entry name" value="Ig-like_fold"/>
</dbReference>
<name>A0A2G8KQ73_STIJA</name>
<dbReference type="SUPFAM" id="SSF56112">
    <property type="entry name" value="Protein kinase-like (PK-like)"/>
    <property type="match status" value="1"/>
</dbReference>
<keyword evidence="13" id="KW-1185">Reference proteome</keyword>
<dbReference type="InterPro" id="IPR001245">
    <property type="entry name" value="Ser-Thr/Tyr_kinase_cat_dom"/>
</dbReference>
<evidence type="ECO:0000256" key="3">
    <source>
        <dbReference type="ARBA" id="ARBA00022989"/>
    </source>
</evidence>
<keyword evidence="6" id="KW-0393">Immunoglobulin domain</keyword>
<proteinExistence type="predicted"/>
<dbReference type="InterPro" id="IPR050122">
    <property type="entry name" value="RTK"/>
</dbReference>
<keyword evidence="7" id="KW-0460">Magnesium</keyword>
<dbReference type="GO" id="GO:0005524">
    <property type="term" value="F:ATP binding"/>
    <property type="evidence" value="ECO:0007669"/>
    <property type="project" value="InterPro"/>
</dbReference>
<comment type="caution">
    <text evidence="12">The sequence shown here is derived from an EMBL/GenBank/DDBJ whole genome shotgun (WGS) entry which is preliminary data.</text>
</comment>
<evidence type="ECO:0000259" key="11">
    <source>
        <dbReference type="PROSITE" id="PS50835"/>
    </source>
</evidence>
<protein>
    <submittedName>
        <fullName evidence="12">Uncharacterized protein</fullName>
    </submittedName>
</protein>
<keyword evidence="9" id="KW-0732">Signal</keyword>
<dbReference type="InterPro" id="IPR036179">
    <property type="entry name" value="Ig-like_dom_sf"/>
</dbReference>
<evidence type="ECO:0000256" key="1">
    <source>
        <dbReference type="ARBA" id="ARBA00004167"/>
    </source>
</evidence>
<accession>A0A2G8KQ73</accession>
<keyword evidence="3 8" id="KW-1133">Transmembrane helix</keyword>
<dbReference type="GO" id="GO:0005886">
    <property type="term" value="C:plasma membrane"/>
    <property type="evidence" value="ECO:0007669"/>
    <property type="project" value="TreeGrafter"/>
</dbReference>
<evidence type="ECO:0000313" key="12">
    <source>
        <dbReference type="EMBL" id="PIK50164.1"/>
    </source>
</evidence>
<dbReference type="GO" id="GO:0007169">
    <property type="term" value="P:cell surface receptor protein tyrosine kinase signaling pathway"/>
    <property type="evidence" value="ECO:0007669"/>
    <property type="project" value="TreeGrafter"/>
</dbReference>
<dbReference type="PANTHER" id="PTHR24416:SF611">
    <property type="entry name" value="TYROSINE-PROTEIN KINASE TRANSMEMBRANE RECEPTOR ROR"/>
    <property type="match status" value="1"/>
</dbReference>
<evidence type="ECO:0000256" key="5">
    <source>
        <dbReference type="ARBA" id="ARBA00023180"/>
    </source>
</evidence>
<dbReference type="GO" id="GO:0046872">
    <property type="term" value="F:metal ion binding"/>
    <property type="evidence" value="ECO:0007669"/>
    <property type="project" value="UniProtKB-KW"/>
</dbReference>
<evidence type="ECO:0000256" key="8">
    <source>
        <dbReference type="SAM" id="Phobius"/>
    </source>
</evidence>
<dbReference type="GO" id="GO:0004714">
    <property type="term" value="F:transmembrane receptor protein tyrosine kinase activity"/>
    <property type="evidence" value="ECO:0007669"/>
    <property type="project" value="TreeGrafter"/>
</dbReference>
<keyword evidence="5" id="KW-0325">Glycoprotein</keyword>
<evidence type="ECO:0000313" key="13">
    <source>
        <dbReference type="Proteomes" id="UP000230750"/>
    </source>
</evidence>
<keyword evidence="7" id="KW-0479">Metal-binding</keyword>
<gene>
    <name evidence="12" type="ORF">BSL78_12962</name>
</gene>
<feature type="chain" id="PRO_5013668036" evidence="9">
    <location>
        <begin position="27"/>
        <end position="624"/>
    </location>
</feature>
<comment type="subcellular location">
    <subcellularLocation>
        <location evidence="1">Membrane</location>
        <topology evidence="1">Single-pass membrane protein</topology>
    </subcellularLocation>
</comment>
<evidence type="ECO:0000256" key="2">
    <source>
        <dbReference type="ARBA" id="ARBA00022692"/>
    </source>
</evidence>
<dbReference type="PIRSF" id="PIRSF000615">
    <property type="entry name" value="TyrPK_CSF1-R"/>
    <property type="match status" value="1"/>
</dbReference>
<dbReference type="PROSITE" id="PS50835">
    <property type="entry name" value="IG_LIKE"/>
    <property type="match status" value="1"/>
</dbReference>
<sequence>MVKYFCLKWMVVFALFGFKEFVITSGKRITGRVSEILVLDCPVNETFNSKSWWYNTKRLYTENTYLLDDGKMKLTSNYSLVLLHPALSDNGTYICMQRGSVLEEYNVEIKVSPNAFYLEVNNRNVSDGDHVVLLGDENITTSCHVVGARQANNLTWQVNNETVIPFHYSFLTSNNETFDIVSRIYFQPKTSNGTIACLQLSSDSTTEQNITVQFSTNETIHLNCRAKWIDLDVHGDKSRTSLFGFFVITMLVCLACIKGLTTSFHRKQSDLAVISSEVGNDSDFQMSLNADENTIEDVAQDAKYIRRDEVIMTSKLPGDGPMQYWFATCPSSTATGNIEFIAKCVSETAQVVNLLQFRTLAQQLLTLKKHDNIVHVLGVAADNPPYYIYHEYVECGTLRNYMLRNYQNKRDSNKVFKFAQQTVSLEDQKLHLTAFSVDVVIGMAYLFENNFRHPALTTSKVLITSSRKCKLYDFVPEEHAKSKLLQIIEKKNPPLAWLSPEMIFLRQYCEKADVWSLAVAVWEIFSLGETPYSGMSKEEVEMEIRNECYLSQPMCCPGAIYGMMLSSWDVKPGARPTFEQLQKHLTAIYHSMKQDDCSSNSQLEAYEDTTYFTLEESMNAYTEV</sequence>
<keyword evidence="2 8" id="KW-0812">Transmembrane</keyword>
<feature type="transmembrane region" description="Helical" evidence="8">
    <location>
        <begin position="242"/>
        <end position="261"/>
    </location>
</feature>
<feature type="signal peptide" evidence="9">
    <location>
        <begin position="1"/>
        <end position="26"/>
    </location>
</feature>
<dbReference type="PRINTS" id="PR00109">
    <property type="entry name" value="TYRKINASE"/>
</dbReference>
<dbReference type="SMART" id="SM00409">
    <property type="entry name" value="IG"/>
    <property type="match status" value="1"/>
</dbReference>
<dbReference type="InterPro" id="IPR011009">
    <property type="entry name" value="Kinase-like_dom_sf"/>
</dbReference>
<keyword evidence="4 8" id="KW-0472">Membrane</keyword>
<dbReference type="EMBL" id="MRZV01000431">
    <property type="protein sequence ID" value="PIK50164.1"/>
    <property type="molecule type" value="Genomic_DNA"/>
</dbReference>
<dbReference type="SUPFAM" id="SSF48726">
    <property type="entry name" value="Immunoglobulin"/>
    <property type="match status" value="2"/>
</dbReference>
<evidence type="ECO:0000256" key="4">
    <source>
        <dbReference type="ARBA" id="ARBA00023136"/>
    </source>
</evidence>
<dbReference type="OrthoDB" id="4062651at2759"/>
<reference evidence="12 13" key="1">
    <citation type="journal article" date="2017" name="PLoS Biol.">
        <title>The sea cucumber genome provides insights into morphological evolution and visceral regeneration.</title>
        <authorList>
            <person name="Zhang X."/>
            <person name="Sun L."/>
            <person name="Yuan J."/>
            <person name="Sun Y."/>
            <person name="Gao Y."/>
            <person name="Zhang L."/>
            <person name="Li S."/>
            <person name="Dai H."/>
            <person name="Hamel J.F."/>
            <person name="Liu C."/>
            <person name="Yu Y."/>
            <person name="Liu S."/>
            <person name="Lin W."/>
            <person name="Guo K."/>
            <person name="Jin S."/>
            <person name="Xu P."/>
            <person name="Storey K.B."/>
            <person name="Huan P."/>
            <person name="Zhang T."/>
            <person name="Zhou Y."/>
            <person name="Zhang J."/>
            <person name="Lin C."/>
            <person name="Li X."/>
            <person name="Xing L."/>
            <person name="Huo D."/>
            <person name="Sun M."/>
            <person name="Wang L."/>
            <person name="Mercier A."/>
            <person name="Li F."/>
            <person name="Yang H."/>
            <person name="Xiang J."/>
        </authorList>
    </citation>
    <scope>NUCLEOTIDE SEQUENCE [LARGE SCALE GENOMIC DNA]</scope>
    <source>
        <strain evidence="12">Shaxun</strain>
        <tissue evidence="12">Muscle</tissue>
    </source>
</reference>
<dbReference type="InterPro" id="IPR007110">
    <property type="entry name" value="Ig-like_dom"/>
</dbReference>
<dbReference type="AlphaFoldDB" id="A0A2G8KQ73"/>
<dbReference type="PROSITE" id="PS50011">
    <property type="entry name" value="PROTEIN_KINASE_DOM"/>
    <property type="match status" value="1"/>
</dbReference>
<evidence type="ECO:0000259" key="10">
    <source>
        <dbReference type="PROSITE" id="PS50011"/>
    </source>
</evidence>
<dbReference type="PANTHER" id="PTHR24416">
    <property type="entry name" value="TYROSINE-PROTEIN KINASE RECEPTOR"/>
    <property type="match status" value="1"/>
</dbReference>
<dbReference type="InterPro" id="IPR000719">
    <property type="entry name" value="Prot_kinase_dom"/>
</dbReference>
<dbReference type="Gene3D" id="2.60.40.10">
    <property type="entry name" value="Immunoglobulins"/>
    <property type="match status" value="2"/>
</dbReference>
<feature type="domain" description="Protein kinase" evidence="10">
    <location>
        <begin position="311"/>
        <end position="587"/>
    </location>
</feature>
<evidence type="ECO:0000256" key="6">
    <source>
        <dbReference type="ARBA" id="ARBA00023319"/>
    </source>
</evidence>
<dbReference type="Gene3D" id="1.10.510.10">
    <property type="entry name" value="Transferase(Phosphotransferase) domain 1"/>
    <property type="match status" value="1"/>
</dbReference>
<feature type="domain" description="Ig-like" evidence="11">
    <location>
        <begin position="113"/>
        <end position="213"/>
    </location>
</feature>
<dbReference type="InterPro" id="IPR003599">
    <property type="entry name" value="Ig_sub"/>
</dbReference>
<feature type="binding site" evidence="7">
    <location>
        <position position="473"/>
    </location>
    <ligand>
        <name>Mg(2+)</name>
        <dbReference type="ChEBI" id="CHEBI:18420"/>
    </ligand>
</feature>
<dbReference type="STRING" id="307972.A0A2G8KQ73"/>
<organism evidence="12 13">
    <name type="scientific">Stichopus japonicus</name>
    <name type="common">Sea cucumber</name>
    <dbReference type="NCBI Taxonomy" id="307972"/>
    <lineage>
        <taxon>Eukaryota</taxon>
        <taxon>Metazoa</taxon>
        <taxon>Echinodermata</taxon>
        <taxon>Eleutherozoa</taxon>
        <taxon>Echinozoa</taxon>
        <taxon>Holothuroidea</taxon>
        <taxon>Aspidochirotacea</taxon>
        <taxon>Aspidochirotida</taxon>
        <taxon>Stichopodidae</taxon>
        <taxon>Apostichopus</taxon>
    </lineage>
</organism>
<dbReference type="Pfam" id="PF07714">
    <property type="entry name" value="PK_Tyr_Ser-Thr"/>
    <property type="match status" value="1"/>
</dbReference>
<dbReference type="Proteomes" id="UP000230750">
    <property type="component" value="Unassembled WGS sequence"/>
</dbReference>
<dbReference type="GO" id="GO:0043235">
    <property type="term" value="C:receptor complex"/>
    <property type="evidence" value="ECO:0007669"/>
    <property type="project" value="TreeGrafter"/>
</dbReference>
<evidence type="ECO:0000256" key="9">
    <source>
        <dbReference type="SAM" id="SignalP"/>
    </source>
</evidence>